<organism evidence="2 3">
    <name type="scientific">Geoglobus ahangari</name>
    <dbReference type="NCBI Taxonomy" id="113653"/>
    <lineage>
        <taxon>Archaea</taxon>
        <taxon>Methanobacteriati</taxon>
        <taxon>Methanobacteriota</taxon>
        <taxon>Archaeoglobi</taxon>
        <taxon>Archaeoglobales</taxon>
        <taxon>Archaeoglobaceae</taxon>
        <taxon>Geoglobus</taxon>
    </lineage>
</organism>
<reference evidence="2 3" key="1">
    <citation type="submission" date="2015-04" db="EMBL/GenBank/DDBJ databases">
        <title>The complete genome sequence of the hyperthermophilic, obligate iron-reducing archaeon Geoglobus ahangari strain 234T.</title>
        <authorList>
            <person name="Manzella M.P."/>
            <person name="Holmes D.E."/>
            <person name="Rocheleau J.M."/>
            <person name="Chung A."/>
            <person name="Reguera G."/>
            <person name="Kashefi K."/>
        </authorList>
    </citation>
    <scope>NUCLEOTIDE SEQUENCE [LARGE SCALE GENOMIC DNA]</scope>
    <source>
        <strain evidence="2 3">234</strain>
    </source>
</reference>
<dbReference type="RefSeq" id="WP_048096168.1">
    <property type="nucleotide sequence ID" value="NZ_CP011267.1"/>
</dbReference>
<dbReference type="InParanoid" id="A0A0F7IE53"/>
<gene>
    <name evidence="2" type="ORF">GAH_01761</name>
</gene>
<proteinExistence type="predicted"/>
<dbReference type="FunCoup" id="A0A0F7IE53">
    <property type="interactions" value="1"/>
</dbReference>
<dbReference type="AlphaFoldDB" id="A0A0F7IE53"/>
<name>A0A0F7IE53_9EURY</name>
<dbReference type="GO" id="GO:0016787">
    <property type="term" value="F:hydrolase activity"/>
    <property type="evidence" value="ECO:0007669"/>
    <property type="project" value="InterPro"/>
</dbReference>
<dbReference type="GeneID" id="24804329"/>
<evidence type="ECO:0000313" key="3">
    <source>
        <dbReference type="Proteomes" id="UP000034723"/>
    </source>
</evidence>
<sequence>MQPLRVLDAVSGETGYFLLDSEWRFEVASVTPDFVVFPSFFNAHTHIGDSAVEAPKMGLEELVGPGGYKFRVLEESSEDELVEWMRKSVALIAKTASTSLEFREGGLRGYELYLKADEERRLMALSRPSSEEEAKRLVEISQGFNFSSVRDHDLDLLEFCRRLARKHGKVFAIHAGEKDGGDVEDALSLEPDFIIHMNMAERRQVEEAMETGAGIVTCFRSNAFFGLMNIKNYELFSEYERWMIGTDNAMIASPSMFDEVRFASYLFDPEVVFQASTRNPFFESYTIARMEKVNPRNPVLSIVRRLESCDVFKIVRGSVSFE</sequence>
<dbReference type="OrthoDB" id="42910at2157"/>
<accession>A0A0F7IE53</accession>
<dbReference type="KEGG" id="gah:GAH_01761"/>
<evidence type="ECO:0000259" key="1">
    <source>
        <dbReference type="Pfam" id="PF01979"/>
    </source>
</evidence>
<dbReference type="Pfam" id="PF01979">
    <property type="entry name" value="Amidohydro_1"/>
    <property type="match status" value="1"/>
</dbReference>
<dbReference type="InterPro" id="IPR006680">
    <property type="entry name" value="Amidohydro-rel"/>
</dbReference>
<dbReference type="EMBL" id="CP011267">
    <property type="protein sequence ID" value="AKG90960.1"/>
    <property type="molecule type" value="Genomic_DNA"/>
</dbReference>
<dbReference type="PATRIC" id="fig|113653.22.peg.1730"/>
<dbReference type="InterPro" id="IPR032466">
    <property type="entry name" value="Metal_Hydrolase"/>
</dbReference>
<protein>
    <submittedName>
        <fullName evidence="2">Cytosine deaminase</fullName>
    </submittedName>
</protein>
<dbReference type="SUPFAM" id="SSF51556">
    <property type="entry name" value="Metallo-dependent hydrolases"/>
    <property type="match status" value="1"/>
</dbReference>
<dbReference type="STRING" id="113653.GAH_01761"/>
<evidence type="ECO:0000313" key="2">
    <source>
        <dbReference type="EMBL" id="AKG90960.1"/>
    </source>
</evidence>
<dbReference type="Gene3D" id="3.20.20.140">
    <property type="entry name" value="Metal-dependent hydrolases"/>
    <property type="match status" value="1"/>
</dbReference>
<feature type="domain" description="Amidohydrolase-related" evidence="1">
    <location>
        <begin position="35"/>
        <end position="281"/>
    </location>
</feature>
<dbReference type="Proteomes" id="UP000034723">
    <property type="component" value="Chromosome"/>
</dbReference>
<dbReference type="HOGENOM" id="CLU_012358_1_0_2"/>
<keyword evidence="3" id="KW-1185">Reference proteome</keyword>